<dbReference type="InterPro" id="IPR015003">
    <property type="entry name" value="DUF1853"/>
</dbReference>
<gene>
    <name evidence="1" type="ORF">GCM10011282_04970</name>
</gene>
<dbReference type="Pfam" id="PF08907">
    <property type="entry name" value="DUF1853"/>
    <property type="match status" value="1"/>
</dbReference>
<comment type="caution">
    <text evidence="1">The sequence shown here is derived from an EMBL/GenBank/DDBJ whole genome shotgun (WGS) entry which is preliminary data.</text>
</comment>
<sequence length="330" mass="38104">MNTFQEQFHREWWQLNDQHVRALAWLITSPDLLDKDSAIWWRQLGSLDVPDYNQLRNWLFHLDAHPSPLHEALKIHRFLRLGHYAENLLTYYFSHEGLLYAHGLQVHNDKAETIGEFDYLLFAQGGLLHLELATKFYLFQQQLPKSSHLRQASSTNSPLQASPSAPSVYDYLGPNLNDSLGAKMQKILQRQLTLSQHEAARKLVQSRIIAARALVKGWLFYRSSEPKRVVSGVAANHCLGFWWTLAEFEQLAIPYALKLERLQWLAPAQVSADEVMDKSMILDTLQRYFHTDSTPVLVAIMKKNGDLMQEFCRGMVVPNDWPDKAGQIQR</sequence>
<evidence type="ECO:0000313" key="1">
    <source>
        <dbReference type="EMBL" id="GGX01994.1"/>
    </source>
</evidence>
<accession>A0ABQ2X6I4</accession>
<dbReference type="EMBL" id="BMYT01000001">
    <property type="protein sequence ID" value="GGX01994.1"/>
    <property type="molecule type" value="Genomic_DNA"/>
</dbReference>
<proteinExistence type="predicted"/>
<evidence type="ECO:0008006" key="3">
    <source>
        <dbReference type="Google" id="ProtNLM"/>
    </source>
</evidence>
<organism evidence="1 2">
    <name type="scientific">Undibacterium macrobrachii</name>
    <dbReference type="NCBI Taxonomy" id="1119058"/>
    <lineage>
        <taxon>Bacteria</taxon>
        <taxon>Pseudomonadati</taxon>
        <taxon>Pseudomonadota</taxon>
        <taxon>Betaproteobacteria</taxon>
        <taxon>Burkholderiales</taxon>
        <taxon>Oxalobacteraceae</taxon>
        <taxon>Undibacterium</taxon>
    </lineage>
</organism>
<reference evidence="2" key="1">
    <citation type="journal article" date="2019" name="Int. J. Syst. Evol. Microbiol.">
        <title>The Global Catalogue of Microorganisms (GCM) 10K type strain sequencing project: providing services to taxonomists for standard genome sequencing and annotation.</title>
        <authorList>
            <consortium name="The Broad Institute Genomics Platform"/>
            <consortium name="The Broad Institute Genome Sequencing Center for Infectious Disease"/>
            <person name="Wu L."/>
            <person name="Ma J."/>
        </authorList>
    </citation>
    <scope>NUCLEOTIDE SEQUENCE [LARGE SCALE GENOMIC DNA]</scope>
    <source>
        <strain evidence="2">KCTC 23916</strain>
    </source>
</reference>
<keyword evidence="2" id="KW-1185">Reference proteome</keyword>
<protein>
    <recommendedName>
        <fullName evidence="3">DUF1853 family protein</fullName>
    </recommendedName>
</protein>
<name>A0ABQ2X6I4_9BURK</name>
<evidence type="ECO:0000313" key="2">
    <source>
        <dbReference type="Proteomes" id="UP000620127"/>
    </source>
</evidence>
<dbReference type="RefSeq" id="WP_189344427.1">
    <property type="nucleotide sequence ID" value="NZ_BMYT01000001.1"/>
</dbReference>
<dbReference type="Proteomes" id="UP000620127">
    <property type="component" value="Unassembled WGS sequence"/>
</dbReference>